<dbReference type="Proteomes" id="UP000541558">
    <property type="component" value="Unassembled WGS sequence"/>
</dbReference>
<name>A0A8H5BUZ8_9AGAR</name>
<dbReference type="EMBL" id="JAACJK010000117">
    <property type="protein sequence ID" value="KAF5330064.1"/>
    <property type="molecule type" value="Genomic_DNA"/>
</dbReference>
<keyword evidence="3 8" id="KW-0349">Heme</keyword>
<organism evidence="11 12">
    <name type="scientific">Ephemerocybe angulata</name>
    <dbReference type="NCBI Taxonomy" id="980116"/>
    <lineage>
        <taxon>Eukaryota</taxon>
        <taxon>Fungi</taxon>
        <taxon>Dikarya</taxon>
        <taxon>Basidiomycota</taxon>
        <taxon>Agaricomycotina</taxon>
        <taxon>Agaricomycetes</taxon>
        <taxon>Agaricomycetidae</taxon>
        <taxon>Agaricales</taxon>
        <taxon>Agaricineae</taxon>
        <taxon>Psathyrellaceae</taxon>
        <taxon>Ephemerocybe</taxon>
    </lineage>
</organism>
<evidence type="ECO:0008006" key="13">
    <source>
        <dbReference type="Google" id="ProtNLM"/>
    </source>
</evidence>
<keyword evidence="10" id="KW-0812">Transmembrane</keyword>
<keyword evidence="10" id="KW-0472">Membrane</keyword>
<dbReference type="GO" id="GO:0004497">
    <property type="term" value="F:monooxygenase activity"/>
    <property type="evidence" value="ECO:0007669"/>
    <property type="project" value="UniProtKB-KW"/>
</dbReference>
<dbReference type="PROSITE" id="PS00086">
    <property type="entry name" value="CYTOCHROME_P450"/>
    <property type="match status" value="1"/>
</dbReference>
<evidence type="ECO:0000313" key="11">
    <source>
        <dbReference type="EMBL" id="KAF5330064.1"/>
    </source>
</evidence>
<accession>A0A8H5BUZ8</accession>
<evidence type="ECO:0000256" key="1">
    <source>
        <dbReference type="ARBA" id="ARBA00001971"/>
    </source>
</evidence>
<evidence type="ECO:0000256" key="10">
    <source>
        <dbReference type="SAM" id="Phobius"/>
    </source>
</evidence>
<dbReference type="GO" id="GO:0016705">
    <property type="term" value="F:oxidoreductase activity, acting on paired donors, with incorporation or reduction of molecular oxygen"/>
    <property type="evidence" value="ECO:0007669"/>
    <property type="project" value="InterPro"/>
</dbReference>
<keyword evidence="12" id="KW-1185">Reference proteome</keyword>
<dbReference type="CDD" id="cd00302">
    <property type="entry name" value="cytochrome_P450"/>
    <property type="match status" value="1"/>
</dbReference>
<evidence type="ECO:0000256" key="2">
    <source>
        <dbReference type="ARBA" id="ARBA00010617"/>
    </source>
</evidence>
<keyword evidence="10" id="KW-1133">Transmembrane helix</keyword>
<evidence type="ECO:0000256" key="3">
    <source>
        <dbReference type="ARBA" id="ARBA00022617"/>
    </source>
</evidence>
<gene>
    <name evidence="11" type="ORF">D9611_010438</name>
</gene>
<dbReference type="InterPro" id="IPR036396">
    <property type="entry name" value="Cyt_P450_sf"/>
</dbReference>
<evidence type="ECO:0000256" key="9">
    <source>
        <dbReference type="RuleBase" id="RU000461"/>
    </source>
</evidence>
<evidence type="ECO:0000256" key="7">
    <source>
        <dbReference type="ARBA" id="ARBA00023033"/>
    </source>
</evidence>
<comment type="cofactor">
    <cofactor evidence="1 8">
        <name>heme</name>
        <dbReference type="ChEBI" id="CHEBI:30413"/>
    </cofactor>
</comment>
<evidence type="ECO:0000256" key="8">
    <source>
        <dbReference type="PIRSR" id="PIRSR602403-1"/>
    </source>
</evidence>
<comment type="caution">
    <text evidence="11">The sequence shown here is derived from an EMBL/GenBank/DDBJ whole genome shotgun (WGS) entry which is preliminary data.</text>
</comment>
<evidence type="ECO:0000313" key="12">
    <source>
        <dbReference type="Proteomes" id="UP000541558"/>
    </source>
</evidence>
<dbReference type="OrthoDB" id="1055148at2759"/>
<dbReference type="PRINTS" id="PR00385">
    <property type="entry name" value="P450"/>
</dbReference>
<dbReference type="Pfam" id="PF00067">
    <property type="entry name" value="p450"/>
    <property type="match status" value="1"/>
</dbReference>
<sequence length="547" mass="61080">MRHALAWYKRDAVSSLPKVPWLDLYFIRYNNVYHSPVSLPTFRLIMPYCLGLQTAADAFRSIGLATQFTLAVVIFLLIVTVTSALQKDGVDSPPSLPGSSLFAIYPFFRRRYDFLNWGFHATGHSVFKFNLLRNTVVVVSGESARQTFFTAKGLDLTEGFKILSGAIPMVRGVTSDLQTRRIHLIHKRLANVQRNGPLSELIPRILEDSRRLMESWGTAGKFDPFEKVYELTFQLTIRSISCTEIADDPALVARLKKLYDDLDTGTTPATVLLPWLPTPAMIKKLWSTKEIYDIVTKAISDREQSGVHHNDTLQMLLDAGDDKLVVVGFIMGLLIAGARATGTTASWLLTFLGGHTDWRNKAAYEVEKLLSASNSSPSQRLSERLASIPLEVWEAETPVLDAIIRETTRVAQPHTAMRRNLGPDLYIDNKLIPSGAYVIYPFSDVHLDPELYPDPWKFDPARKEPDGVPYSYVGWGGGKTTCLGTRLAKVELKLITAMFVLGFEHSVVDASGEPMYPLPTPNWNDILLCRPPQGSFSLGYNKTSIAL</sequence>
<feature type="binding site" description="axial binding residue" evidence="8">
    <location>
        <position position="482"/>
    </location>
    <ligand>
        <name>heme</name>
        <dbReference type="ChEBI" id="CHEBI:30413"/>
    </ligand>
    <ligandPart>
        <name>Fe</name>
        <dbReference type="ChEBI" id="CHEBI:18248"/>
    </ligandPart>
</feature>
<proteinExistence type="inferred from homology"/>
<comment type="similarity">
    <text evidence="2 9">Belongs to the cytochrome P450 family.</text>
</comment>
<dbReference type="SUPFAM" id="SSF48264">
    <property type="entry name" value="Cytochrome P450"/>
    <property type="match status" value="1"/>
</dbReference>
<dbReference type="PRINTS" id="PR00465">
    <property type="entry name" value="EP450IV"/>
</dbReference>
<keyword evidence="7 9" id="KW-0503">Monooxygenase</keyword>
<dbReference type="GO" id="GO:0005506">
    <property type="term" value="F:iron ion binding"/>
    <property type="evidence" value="ECO:0007669"/>
    <property type="project" value="InterPro"/>
</dbReference>
<protein>
    <recommendedName>
        <fullName evidence="13">Cytochrome P450</fullName>
    </recommendedName>
</protein>
<dbReference type="InterPro" id="IPR017972">
    <property type="entry name" value="Cyt_P450_CS"/>
</dbReference>
<dbReference type="GO" id="GO:0020037">
    <property type="term" value="F:heme binding"/>
    <property type="evidence" value="ECO:0007669"/>
    <property type="project" value="InterPro"/>
</dbReference>
<dbReference type="InterPro" id="IPR001128">
    <property type="entry name" value="Cyt_P450"/>
</dbReference>
<keyword evidence="4 8" id="KW-0479">Metal-binding</keyword>
<dbReference type="PANTHER" id="PTHR24286:SF24">
    <property type="entry name" value="LANOSTEROL 14-ALPHA DEMETHYLASE"/>
    <property type="match status" value="1"/>
</dbReference>
<dbReference type="AlphaFoldDB" id="A0A8H5BUZ8"/>
<evidence type="ECO:0000256" key="4">
    <source>
        <dbReference type="ARBA" id="ARBA00022723"/>
    </source>
</evidence>
<evidence type="ECO:0000256" key="5">
    <source>
        <dbReference type="ARBA" id="ARBA00023002"/>
    </source>
</evidence>
<dbReference type="PANTHER" id="PTHR24286">
    <property type="entry name" value="CYTOCHROME P450 26"/>
    <property type="match status" value="1"/>
</dbReference>
<feature type="transmembrane region" description="Helical" evidence="10">
    <location>
        <begin position="68"/>
        <end position="85"/>
    </location>
</feature>
<dbReference type="GO" id="GO:0016125">
    <property type="term" value="P:sterol metabolic process"/>
    <property type="evidence" value="ECO:0007669"/>
    <property type="project" value="TreeGrafter"/>
</dbReference>
<evidence type="ECO:0000256" key="6">
    <source>
        <dbReference type="ARBA" id="ARBA00023004"/>
    </source>
</evidence>
<keyword evidence="5 9" id="KW-0560">Oxidoreductase</keyword>
<dbReference type="Gene3D" id="1.10.630.10">
    <property type="entry name" value="Cytochrome P450"/>
    <property type="match status" value="1"/>
</dbReference>
<keyword evidence="6 8" id="KW-0408">Iron</keyword>
<dbReference type="InterPro" id="IPR002403">
    <property type="entry name" value="Cyt_P450_E_grp-IV"/>
</dbReference>
<reference evidence="11 12" key="1">
    <citation type="journal article" date="2020" name="ISME J.">
        <title>Uncovering the hidden diversity of litter-decomposition mechanisms in mushroom-forming fungi.</title>
        <authorList>
            <person name="Floudas D."/>
            <person name="Bentzer J."/>
            <person name="Ahren D."/>
            <person name="Johansson T."/>
            <person name="Persson P."/>
            <person name="Tunlid A."/>
        </authorList>
    </citation>
    <scope>NUCLEOTIDE SEQUENCE [LARGE SCALE GENOMIC DNA]</scope>
    <source>
        <strain evidence="11 12">CBS 175.51</strain>
    </source>
</reference>